<evidence type="ECO:0000256" key="1">
    <source>
        <dbReference type="SAM" id="Phobius"/>
    </source>
</evidence>
<dbReference type="STRING" id="1705394.SP60_03605"/>
<evidence type="ECO:0000313" key="2">
    <source>
        <dbReference type="EMBL" id="ALE52382.1"/>
    </source>
</evidence>
<keyword evidence="1" id="KW-0472">Membrane</keyword>
<evidence type="ECO:0000313" key="3">
    <source>
        <dbReference type="Proteomes" id="UP000058020"/>
    </source>
</evidence>
<evidence type="ECO:0008006" key="4">
    <source>
        <dbReference type="Google" id="ProtNLM"/>
    </source>
</evidence>
<sequence>MVEGLANDSFASGNLLFLPIGASIFSYLLFGFGVLPGIAIANTLFGYFFWDSWSGLGFPGFTGHVVVGSLAPIVAMLMMRLFNLSKFFDGQKLNFHHVVFLIILTAFINTLSKFFIYMSVLPIAPDPAIFFSTYLIGDMLGGLVFVYVVSRISTFLIKQ</sequence>
<feature type="transmembrane region" description="Helical" evidence="1">
    <location>
        <begin position="94"/>
        <end position="116"/>
    </location>
</feature>
<feature type="transmembrane region" description="Helical" evidence="1">
    <location>
        <begin position="24"/>
        <end position="49"/>
    </location>
</feature>
<feature type="transmembrane region" description="Helical" evidence="1">
    <location>
        <begin position="128"/>
        <end position="149"/>
    </location>
</feature>
<keyword evidence="1" id="KW-1133">Transmembrane helix</keyword>
<dbReference type="AlphaFoldDB" id="A0A0M4NTH2"/>
<gene>
    <name evidence="2" type="ORF">SP60_03605</name>
</gene>
<dbReference type="Proteomes" id="UP000058020">
    <property type="component" value="Chromosome"/>
</dbReference>
<protein>
    <recommendedName>
        <fullName evidence="4">ECF transporter S component</fullName>
    </recommendedName>
</protein>
<keyword evidence="3" id="KW-1185">Reference proteome</keyword>
<keyword evidence="1" id="KW-0812">Transmembrane</keyword>
<dbReference type="KEGG" id="tho:SP60_03605"/>
<proteinExistence type="predicted"/>
<organism evidence="2 3">
    <name type="scientific">Candidatus Thioglobus autotrophicus</name>
    <dbReference type="NCBI Taxonomy" id="1705394"/>
    <lineage>
        <taxon>Bacteria</taxon>
        <taxon>Pseudomonadati</taxon>
        <taxon>Pseudomonadota</taxon>
        <taxon>Gammaproteobacteria</taxon>
        <taxon>Candidatus Pseudothioglobaceae</taxon>
        <taxon>Candidatus Thioglobus</taxon>
    </lineage>
</organism>
<name>A0A0M4NTH2_9GAMM</name>
<feature type="transmembrane region" description="Helical" evidence="1">
    <location>
        <begin position="61"/>
        <end position="82"/>
    </location>
</feature>
<reference evidence="2 3" key="1">
    <citation type="journal article" date="2015" name="Genome Announc.">
        <title>Genome Sequence of 'Candidatus Thioglobus autotrophica' Strain EF1, a Chemoautotroph from the SUP05 Clade of Marine Gammaproteobacteria.</title>
        <authorList>
            <person name="Shah V."/>
            <person name="Morris R.M."/>
        </authorList>
    </citation>
    <scope>NUCLEOTIDE SEQUENCE [LARGE SCALE GENOMIC DNA]</scope>
    <source>
        <strain evidence="2 3">EF1</strain>
    </source>
</reference>
<accession>A0A0M4NTH2</accession>
<dbReference type="EMBL" id="CP010552">
    <property type="protein sequence ID" value="ALE52382.1"/>
    <property type="molecule type" value="Genomic_DNA"/>
</dbReference>